<dbReference type="InterPro" id="IPR023606">
    <property type="entry name" value="CoA-Trfase_III_dom_1_sf"/>
</dbReference>
<evidence type="ECO:0000313" key="1">
    <source>
        <dbReference type="EMBL" id="TFE41561.1"/>
    </source>
</evidence>
<dbReference type="GeneID" id="97309628"/>
<accession>A0A4Y8MVS6</accession>
<dbReference type="Proteomes" id="UP000297385">
    <property type="component" value="Unassembled WGS sequence"/>
</dbReference>
<keyword evidence="1" id="KW-0808">Transferase</keyword>
<dbReference type="InterPro" id="IPR050509">
    <property type="entry name" value="CoA-transferase_III"/>
</dbReference>
<dbReference type="Gene3D" id="3.30.1540.10">
    <property type="entry name" value="formyl-coa transferase, domain 3"/>
    <property type="match status" value="1"/>
</dbReference>
<name>A0A4Y8MVS6_9BURK</name>
<comment type="caution">
    <text evidence="1">The sequence shown here is derived from an EMBL/GenBank/DDBJ whole genome shotgun (WGS) entry which is preliminary data.</text>
</comment>
<protein>
    <submittedName>
        <fullName evidence="1">CoA transferase</fullName>
    </submittedName>
</protein>
<proteinExistence type="predicted"/>
<reference evidence="1 2" key="1">
    <citation type="submission" date="2019-03" db="EMBL/GenBank/DDBJ databases">
        <title>Complete Genome Sequence of Paraburkholderia dipogonis ICMP 19430T, a Nitrogen-fixing Symbiont of the South African Invasive Legume Dipogon lignosus in New Zealand.</title>
        <authorList>
            <person name="De Meyer S.E."/>
        </authorList>
    </citation>
    <scope>NUCLEOTIDE SEQUENCE [LARGE SCALE GENOMIC DNA]</scope>
    <source>
        <strain evidence="1 2">ICMP 19430</strain>
    </source>
</reference>
<dbReference type="InterPro" id="IPR044855">
    <property type="entry name" value="CoA-Trfase_III_dom3_sf"/>
</dbReference>
<dbReference type="SUPFAM" id="SSF89796">
    <property type="entry name" value="CoA-transferase family III (CaiB/BaiF)"/>
    <property type="match status" value="1"/>
</dbReference>
<dbReference type="RefSeq" id="WP_134464704.1">
    <property type="nucleotide sequence ID" value="NZ_JBHMFL010000009.1"/>
</dbReference>
<dbReference type="InterPro" id="IPR003673">
    <property type="entry name" value="CoA-Trfase_fam_III"/>
</dbReference>
<evidence type="ECO:0000313" key="2">
    <source>
        <dbReference type="Proteomes" id="UP000297385"/>
    </source>
</evidence>
<dbReference type="Pfam" id="PF02515">
    <property type="entry name" value="CoA_transf_3"/>
    <property type="match status" value="1"/>
</dbReference>
<dbReference type="EMBL" id="SNVI01000002">
    <property type="protein sequence ID" value="TFE41561.1"/>
    <property type="molecule type" value="Genomic_DNA"/>
</dbReference>
<dbReference type="PANTHER" id="PTHR48228">
    <property type="entry name" value="SUCCINYL-COA--D-CITRAMALATE COA-TRANSFERASE"/>
    <property type="match status" value="1"/>
</dbReference>
<dbReference type="PANTHER" id="PTHR48228:SF5">
    <property type="entry name" value="ALPHA-METHYLACYL-COA RACEMASE"/>
    <property type="match status" value="1"/>
</dbReference>
<gene>
    <name evidence="1" type="ORF">E2553_33420</name>
</gene>
<dbReference type="GO" id="GO:0016740">
    <property type="term" value="F:transferase activity"/>
    <property type="evidence" value="ECO:0007669"/>
    <property type="project" value="UniProtKB-KW"/>
</dbReference>
<organism evidence="1 2">
    <name type="scientific">Paraburkholderia dipogonis</name>
    <dbReference type="NCBI Taxonomy" id="1211383"/>
    <lineage>
        <taxon>Bacteria</taxon>
        <taxon>Pseudomonadati</taxon>
        <taxon>Pseudomonadota</taxon>
        <taxon>Betaproteobacteria</taxon>
        <taxon>Burkholderiales</taxon>
        <taxon>Burkholderiaceae</taxon>
        <taxon>Paraburkholderia</taxon>
    </lineage>
</organism>
<sequence length="383" mass="40659">MTTKRQGPLAGLKVLEIAGIGPGPFCAMLFADLGADVVVVDRIEAGPDALDLGGTQIANRGKRSVAVDLKTDEGVETVLRLIEQSDALIEGMRPGVMERLGLGPDICLARNSRLIYGRMTGWGQDGPLAHAAGHDLNYIALSGALWYAGQPGEAPVTPPSLVGDVGGGAMYLAVGLLAGIMNARATGVGQVVDAAIVDGSAHMTTLLLALQASGQMRSERGQSLLDGPHWYNTYRCADGGFISVGSLEPKFYRELREKLGLGADPLFDKPYDASSWPQLRERFAALFSERSRDEWCVLLEGTDACFAPVLSPDEAATHPHMHARGVYTREDGVLQAAPAPRFSATPAGRPGAIPRRGEHQDNVLGDWLLNQPKPASNVNGTHP</sequence>
<dbReference type="AlphaFoldDB" id="A0A4Y8MVS6"/>
<dbReference type="Gene3D" id="3.40.50.10540">
    <property type="entry name" value="Crotonobetainyl-coa:carnitine coa-transferase, domain 1"/>
    <property type="match status" value="1"/>
</dbReference>